<evidence type="ECO:0000313" key="3">
    <source>
        <dbReference type="EMBL" id="KAF3694592.1"/>
    </source>
</evidence>
<feature type="region of interest" description="Disordered" evidence="1">
    <location>
        <begin position="352"/>
        <end position="498"/>
    </location>
</feature>
<keyword evidence="2" id="KW-0732">Signal</keyword>
<dbReference type="AlphaFoldDB" id="A0A6G1PWF7"/>
<feature type="compositionally biased region" description="Basic residues" evidence="1">
    <location>
        <begin position="473"/>
        <end position="491"/>
    </location>
</feature>
<evidence type="ECO:0000256" key="1">
    <source>
        <dbReference type="SAM" id="MobiDB-lite"/>
    </source>
</evidence>
<feature type="compositionally biased region" description="Low complexity" evidence="1">
    <location>
        <begin position="355"/>
        <end position="455"/>
    </location>
</feature>
<keyword evidence="4" id="KW-1185">Reference proteome</keyword>
<evidence type="ECO:0000313" key="4">
    <source>
        <dbReference type="Proteomes" id="UP000503349"/>
    </source>
</evidence>
<reference evidence="3 4" key="1">
    <citation type="submission" date="2019-02" db="EMBL/GenBank/DDBJ databases">
        <title>Opniocepnalus argus genome.</title>
        <authorList>
            <person name="Zhou C."/>
            <person name="Xiao S."/>
        </authorList>
    </citation>
    <scope>NUCLEOTIDE SEQUENCE [LARGE SCALE GENOMIC DNA]</scope>
    <source>
        <strain evidence="3">OARG1902GOOAL</strain>
        <tissue evidence="3">Muscle</tissue>
    </source>
</reference>
<feature type="chain" id="PRO_5026318860" evidence="2">
    <location>
        <begin position="27"/>
        <end position="498"/>
    </location>
</feature>
<sequence length="498" mass="55085">MRTMASALTAWVWICLILARLRNAESRFAHGRLAALDEFYDGNEEPFEAAPLDWTERRFSAAIWNFLQVPGASDFNQPLYRCSHGALFLRISLIRYSNLHLGDGVQLLSLPKRCHVSISVYKWWLMVKLPYTSCHPAIQTGDDTGFQSLKLNYYDHLLQRNMTGIAVCENPVRLTQAASLLVICRAPQVTVKLPRGTLLRKVKELDFFTKDPSVRQWKTSDALFVAILKLRNMDTGFEVVYSDSSGKLCTVLASCFPKLQQKGVRHHVKRDLEQMDYFDLWNFYDVPLEAFDPQRLTTAQTLTSSTIYSTQSSASSGSDAIYDYGEGFYQLWGLGEIPEKPYSGVDIEIPAQGKTTASTTTPPTTTTSTETTAPPTTTTSTETTAPPTTTTSTETTAPPTTTTSTETTAPPTTTTGTTTAPPTTTGTETTAPPTTTTSETTTPPTTTTSTTTAPPDDNNHRDDGPPRRPPPAPRRRPPRRPPPAPRRRPPRRPPPAPR</sequence>
<proteinExistence type="predicted"/>
<evidence type="ECO:0000256" key="2">
    <source>
        <dbReference type="SAM" id="SignalP"/>
    </source>
</evidence>
<name>A0A6G1PWF7_CHAAH</name>
<organism evidence="3 4">
    <name type="scientific">Channa argus</name>
    <name type="common">Northern snakehead</name>
    <name type="synonym">Ophicephalus argus</name>
    <dbReference type="NCBI Taxonomy" id="215402"/>
    <lineage>
        <taxon>Eukaryota</taxon>
        <taxon>Metazoa</taxon>
        <taxon>Chordata</taxon>
        <taxon>Craniata</taxon>
        <taxon>Vertebrata</taxon>
        <taxon>Euteleostomi</taxon>
        <taxon>Actinopterygii</taxon>
        <taxon>Neopterygii</taxon>
        <taxon>Teleostei</taxon>
        <taxon>Neoteleostei</taxon>
        <taxon>Acanthomorphata</taxon>
        <taxon>Anabantaria</taxon>
        <taxon>Anabantiformes</taxon>
        <taxon>Channoidei</taxon>
        <taxon>Channidae</taxon>
        <taxon>Channa</taxon>
    </lineage>
</organism>
<dbReference type="EMBL" id="CM015721">
    <property type="protein sequence ID" value="KAF3694592.1"/>
    <property type="molecule type" value="Genomic_DNA"/>
</dbReference>
<feature type="compositionally biased region" description="Basic and acidic residues" evidence="1">
    <location>
        <begin position="457"/>
        <end position="466"/>
    </location>
</feature>
<gene>
    <name evidence="3" type="ORF">EXN66_Car010268</name>
</gene>
<feature type="signal peptide" evidence="2">
    <location>
        <begin position="1"/>
        <end position="26"/>
    </location>
</feature>
<protein>
    <submittedName>
        <fullName evidence="3">Melanoma-associated antigen E1 Alpha-dystrobrevin-associated MAGE Protein</fullName>
    </submittedName>
</protein>
<accession>A0A6G1PWF7</accession>
<reference evidence="4" key="2">
    <citation type="submission" date="2019-02" db="EMBL/GenBank/DDBJ databases">
        <title>Opniocepnalus argus Var Kimnra genome.</title>
        <authorList>
            <person name="Zhou C."/>
            <person name="Xiao S."/>
        </authorList>
    </citation>
    <scope>NUCLEOTIDE SEQUENCE [LARGE SCALE GENOMIC DNA]</scope>
</reference>
<dbReference type="Proteomes" id="UP000503349">
    <property type="component" value="Chromosome 10"/>
</dbReference>